<dbReference type="InterPro" id="IPR003594">
    <property type="entry name" value="HATPase_dom"/>
</dbReference>
<dbReference type="Proteomes" id="UP000259030">
    <property type="component" value="Plasmid pDFI2"/>
</dbReference>
<dbReference type="EMBL" id="CP021083">
    <property type="protein sequence ID" value="ASN82846.1"/>
    <property type="molecule type" value="Genomic_DNA"/>
</dbReference>
<gene>
    <name evidence="7" type="ORF">DFI_16770</name>
</gene>
<keyword evidence="7" id="KW-0614">Plasmid</keyword>
<proteinExistence type="predicted"/>
<dbReference type="InterPro" id="IPR035965">
    <property type="entry name" value="PAS-like_dom_sf"/>
</dbReference>
<evidence type="ECO:0000256" key="1">
    <source>
        <dbReference type="ARBA" id="ARBA00000085"/>
    </source>
</evidence>
<dbReference type="SMART" id="SM00091">
    <property type="entry name" value="PAS"/>
    <property type="match status" value="1"/>
</dbReference>
<dbReference type="PRINTS" id="PR00344">
    <property type="entry name" value="BCTRLSENSOR"/>
</dbReference>
<dbReference type="Gene3D" id="3.30.565.10">
    <property type="entry name" value="Histidine kinase-like ATPase, C-terminal domain"/>
    <property type="match status" value="1"/>
</dbReference>
<dbReference type="PROSITE" id="PS50109">
    <property type="entry name" value="HIS_KIN"/>
    <property type="match status" value="1"/>
</dbReference>
<geneLocation type="plasmid" evidence="8">
    <name>pdfi2</name>
</geneLocation>
<dbReference type="SUPFAM" id="SSF55874">
    <property type="entry name" value="ATPase domain of HSP90 chaperone/DNA topoisomerase II/histidine kinase"/>
    <property type="match status" value="1"/>
</dbReference>
<dbReference type="InterPro" id="IPR004358">
    <property type="entry name" value="Sig_transdc_His_kin-like_C"/>
</dbReference>
<evidence type="ECO:0000259" key="6">
    <source>
        <dbReference type="PROSITE" id="PS50109"/>
    </source>
</evidence>
<dbReference type="GO" id="GO:0016020">
    <property type="term" value="C:membrane"/>
    <property type="evidence" value="ECO:0007669"/>
    <property type="project" value="UniProtKB-SubCell"/>
</dbReference>
<dbReference type="SMART" id="SM00387">
    <property type="entry name" value="HATPase_c"/>
    <property type="match status" value="1"/>
</dbReference>
<evidence type="ECO:0000256" key="4">
    <source>
        <dbReference type="ARBA" id="ARBA00022777"/>
    </source>
</evidence>
<accession>A0A221T1V4</accession>
<dbReference type="InterPro" id="IPR036890">
    <property type="entry name" value="HATPase_C_sf"/>
</dbReference>
<keyword evidence="8" id="KW-1185">Reference proteome</keyword>
<reference evidence="7 8" key="1">
    <citation type="submission" date="2017-05" db="EMBL/GenBank/DDBJ databases">
        <title>The complete genome sequence of Deinococcus ficus isolated from the rhizosphere of the Ficus religiosa L. in Taiwan.</title>
        <authorList>
            <person name="Wu K.-M."/>
            <person name="Liao T.-L."/>
            <person name="Liu Y.-M."/>
            <person name="Young C.-C."/>
            <person name="Tsai S.-F."/>
        </authorList>
    </citation>
    <scope>NUCLEOTIDE SEQUENCE [LARGE SCALE GENOMIC DNA]</scope>
    <source>
        <strain evidence="7 8">CC-FR2-10</strain>
        <plasmid evidence="8">pdfi2</plasmid>
    </source>
</reference>
<dbReference type="RefSeq" id="WP_051307552.1">
    <property type="nucleotide sequence ID" value="NZ_CP021083.1"/>
</dbReference>
<dbReference type="Pfam" id="PF02518">
    <property type="entry name" value="HATPase_c"/>
    <property type="match status" value="1"/>
</dbReference>
<organism evidence="7 8">
    <name type="scientific">Deinococcus ficus</name>
    <dbReference type="NCBI Taxonomy" id="317577"/>
    <lineage>
        <taxon>Bacteria</taxon>
        <taxon>Thermotogati</taxon>
        <taxon>Deinococcota</taxon>
        <taxon>Deinococci</taxon>
        <taxon>Deinococcales</taxon>
        <taxon>Deinococcaceae</taxon>
        <taxon>Deinococcus</taxon>
    </lineage>
</organism>
<dbReference type="InterPro" id="IPR005467">
    <property type="entry name" value="His_kinase_dom"/>
</dbReference>
<keyword evidence="4" id="KW-0418">Kinase</keyword>
<dbReference type="NCBIfam" id="TIGR00229">
    <property type="entry name" value="sensory_box"/>
    <property type="match status" value="1"/>
</dbReference>
<name>A0A221T1V4_9DEIO</name>
<keyword evidence="5" id="KW-0472">Membrane</keyword>
<dbReference type="Gene3D" id="3.30.450.20">
    <property type="entry name" value="PAS domain"/>
    <property type="match status" value="1"/>
</dbReference>
<dbReference type="AlphaFoldDB" id="A0A221T1V4"/>
<sequence>MTRDALPSGSAPAVADDQITVLEARIQALQASAEQTLALFLEAPQAAFLVTPQGRIVQANLAGAALLGSGAHVLKGRPLSASVAPSSQAALAALLGRVFGGQGRQTAEVQLAAPQGTPLHVLLTAAPHLRDGEGEPLCQISVTDVSAFKAAHQVLLETTQQQDLHLQQLAARHRQLGEEFRMLTLTSERILSGAVDRAQTLLTQAGTETDPDKRQGMLGDASAALHQTQTVLDAVKGYMQARAMRTRVRAVDLNRVLRDVLRDTAAQTAGRHVQVTPTALPTVQGDVQVLRLILHEYVTNALKFTRPRATAELRFLLQETGTEYWVGLQDNGVGFNMRQKDRIFELFGRLHAPETYEGTGLGLAVVRQLCERCGGRAWAEGKVDQGATFWFAWPKAPRPG</sequence>
<dbReference type="EC" id="2.7.13.3" evidence="2"/>
<evidence type="ECO:0000313" key="7">
    <source>
        <dbReference type="EMBL" id="ASN82846.1"/>
    </source>
</evidence>
<dbReference type="GO" id="GO:0004673">
    <property type="term" value="F:protein histidine kinase activity"/>
    <property type="evidence" value="ECO:0007669"/>
    <property type="project" value="UniProtKB-EC"/>
</dbReference>
<evidence type="ECO:0000256" key="2">
    <source>
        <dbReference type="ARBA" id="ARBA00012438"/>
    </source>
</evidence>
<dbReference type="GO" id="GO:0000156">
    <property type="term" value="F:phosphorelay response regulator activity"/>
    <property type="evidence" value="ECO:0007669"/>
    <property type="project" value="TreeGrafter"/>
</dbReference>
<protein>
    <recommendedName>
        <fullName evidence="2">histidine kinase</fullName>
        <ecNumber evidence="2">2.7.13.3</ecNumber>
    </recommendedName>
</protein>
<dbReference type="GO" id="GO:0007234">
    <property type="term" value="P:osmosensory signaling via phosphorelay pathway"/>
    <property type="evidence" value="ECO:0007669"/>
    <property type="project" value="TreeGrafter"/>
</dbReference>
<dbReference type="Pfam" id="PF08448">
    <property type="entry name" value="PAS_4"/>
    <property type="match status" value="1"/>
</dbReference>
<dbReference type="PANTHER" id="PTHR42878">
    <property type="entry name" value="TWO-COMPONENT HISTIDINE KINASE"/>
    <property type="match status" value="1"/>
</dbReference>
<evidence type="ECO:0000256" key="5">
    <source>
        <dbReference type="ARBA" id="ARBA00023136"/>
    </source>
</evidence>
<comment type="catalytic activity">
    <reaction evidence="1">
        <text>ATP + protein L-histidine = ADP + protein N-phospho-L-histidine.</text>
        <dbReference type="EC" id="2.7.13.3"/>
    </reaction>
</comment>
<dbReference type="InterPro" id="IPR000014">
    <property type="entry name" value="PAS"/>
</dbReference>
<dbReference type="KEGG" id="dfc:DFI_16770"/>
<dbReference type="CDD" id="cd00130">
    <property type="entry name" value="PAS"/>
    <property type="match status" value="1"/>
</dbReference>
<keyword evidence="3" id="KW-0808">Transferase</keyword>
<dbReference type="SUPFAM" id="SSF55785">
    <property type="entry name" value="PYP-like sensor domain (PAS domain)"/>
    <property type="match status" value="1"/>
</dbReference>
<dbReference type="GO" id="GO:0030295">
    <property type="term" value="F:protein kinase activator activity"/>
    <property type="evidence" value="ECO:0007669"/>
    <property type="project" value="TreeGrafter"/>
</dbReference>
<dbReference type="STRING" id="317577.GCA_000419625_03425"/>
<dbReference type="PANTHER" id="PTHR42878:SF15">
    <property type="entry name" value="BACTERIOPHYTOCHROME"/>
    <property type="match status" value="1"/>
</dbReference>
<evidence type="ECO:0000313" key="8">
    <source>
        <dbReference type="Proteomes" id="UP000259030"/>
    </source>
</evidence>
<feature type="domain" description="Histidine kinase" evidence="6">
    <location>
        <begin position="182"/>
        <end position="397"/>
    </location>
</feature>
<evidence type="ECO:0000256" key="3">
    <source>
        <dbReference type="ARBA" id="ARBA00022679"/>
    </source>
</evidence>
<dbReference type="InterPro" id="IPR050351">
    <property type="entry name" value="BphY/WalK/GraS-like"/>
</dbReference>
<dbReference type="InterPro" id="IPR013656">
    <property type="entry name" value="PAS_4"/>
</dbReference>